<feature type="region of interest" description="Disordered" evidence="1">
    <location>
        <begin position="172"/>
        <end position="205"/>
    </location>
</feature>
<evidence type="ECO:0000313" key="3">
    <source>
        <dbReference type="Proteomes" id="UP000799438"/>
    </source>
</evidence>
<reference evidence="2" key="1">
    <citation type="journal article" date="2020" name="Stud. Mycol.">
        <title>101 Dothideomycetes genomes: a test case for predicting lifestyles and emergence of pathogens.</title>
        <authorList>
            <person name="Haridas S."/>
            <person name="Albert R."/>
            <person name="Binder M."/>
            <person name="Bloem J."/>
            <person name="Labutti K."/>
            <person name="Salamov A."/>
            <person name="Andreopoulos B."/>
            <person name="Baker S."/>
            <person name="Barry K."/>
            <person name="Bills G."/>
            <person name="Bluhm B."/>
            <person name="Cannon C."/>
            <person name="Castanera R."/>
            <person name="Culley D."/>
            <person name="Daum C."/>
            <person name="Ezra D."/>
            <person name="Gonzalez J."/>
            <person name="Henrissat B."/>
            <person name="Kuo A."/>
            <person name="Liang C."/>
            <person name="Lipzen A."/>
            <person name="Lutzoni F."/>
            <person name="Magnuson J."/>
            <person name="Mondo S."/>
            <person name="Nolan M."/>
            <person name="Ohm R."/>
            <person name="Pangilinan J."/>
            <person name="Park H.-J."/>
            <person name="Ramirez L."/>
            <person name="Alfaro M."/>
            <person name="Sun H."/>
            <person name="Tritt A."/>
            <person name="Yoshinaga Y."/>
            <person name="Zwiers L.-H."/>
            <person name="Turgeon B."/>
            <person name="Goodwin S."/>
            <person name="Spatafora J."/>
            <person name="Crous P."/>
            <person name="Grigoriev I."/>
        </authorList>
    </citation>
    <scope>NUCLEOTIDE SEQUENCE</scope>
    <source>
        <strain evidence="2">CBS 121167</strain>
    </source>
</reference>
<dbReference type="Proteomes" id="UP000799438">
    <property type="component" value="Unassembled WGS sequence"/>
</dbReference>
<feature type="compositionally biased region" description="Polar residues" evidence="1">
    <location>
        <begin position="79"/>
        <end position="100"/>
    </location>
</feature>
<feature type="compositionally biased region" description="Low complexity" evidence="1">
    <location>
        <begin position="175"/>
        <end position="194"/>
    </location>
</feature>
<feature type="compositionally biased region" description="Low complexity" evidence="1">
    <location>
        <begin position="58"/>
        <end position="69"/>
    </location>
</feature>
<name>A0A6A6B385_9PEZI</name>
<keyword evidence="3" id="KW-1185">Reference proteome</keyword>
<dbReference type="AlphaFoldDB" id="A0A6A6B385"/>
<gene>
    <name evidence="2" type="ORF">K452DRAFT_339785</name>
</gene>
<evidence type="ECO:0000313" key="2">
    <source>
        <dbReference type="EMBL" id="KAF2137715.1"/>
    </source>
</evidence>
<feature type="compositionally biased region" description="Polar residues" evidence="1">
    <location>
        <begin position="48"/>
        <end position="57"/>
    </location>
</feature>
<dbReference type="EMBL" id="ML995500">
    <property type="protein sequence ID" value="KAF2137715.1"/>
    <property type="molecule type" value="Genomic_DNA"/>
</dbReference>
<evidence type="ECO:0000256" key="1">
    <source>
        <dbReference type="SAM" id="MobiDB-lite"/>
    </source>
</evidence>
<feature type="region of interest" description="Disordered" evidence="1">
    <location>
        <begin position="45"/>
        <end position="105"/>
    </location>
</feature>
<dbReference type="OrthoDB" id="3928093at2759"/>
<organism evidence="2 3">
    <name type="scientific">Aplosporella prunicola CBS 121167</name>
    <dbReference type="NCBI Taxonomy" id="1176127"/>
    <lineage>
        <taxon>Eukaryota</taxon>
        <taxon>Fungi</taxon>
        <taxon>Dikarya</taxon>
        <taxon>Ascomycota</taxon>
        <taxon>Pezizomycotina</taxon>
        <taxon>Dothideomycetes</taxon>
        <taxon>Dothideomycetes incertae sedis</taxon>
        <taxon>Botryosphaeriales</taxon>
        <taxon>Aplosporellaceae</taxon>
        <taxon>Aplosporella</taxon>
    </lineage>
</organism>
<dbReference type="RefSeq" id="XP_033393430.1">
    <property type="nucleotide sequence ID" value="XM_033545322.1"/>
</dbReference>
<proteinExistence type="predicted"/>
<feature type="region of interest" description="Disordered" evidence="1">
    <location>
        <begin position="299"/>
        <end position="322"/>
    </location>
</feature>
<sequence>MAYYPPSEYSNDSTDSVGTFDTIRTRDLLQSTSTLNLSAFSRDDLLANTPNTNRNPLSTQDQTRTTQSQIRAAYDRVRTSITSTNTRLSQPITSAPQTPTAGPHADMDVSPEQFRADVAHTTQLIKAVVDASEEGRASALQTSRAASPGQVIALLEQVGRLIALQPVDERESVNGSEAAVEVPESASAEEGAAADTNADTSPSSKLMKAGRRVLASVSLVTDEGHVLARAPVRTYVVQPPLQTSSVTLASTTNSDVSSSSTAAHEPVAQAARARPPRHLLHPGRVLHPLKLNPLTPSVAAAEGRSSPLLSPAGDEPRTPTQEWWQSNGVAGYTGLERLGGRPDPTPDKYDDLLKNKYTIEKEGSNEDAISAVVELFGTEKFSEKANLWQQVEANGEISLGLATAEMSFGRSLDDKELMMIAHNRMAYCDSNRYKADEHTGDLKPIPNAKYVPVWELSFRAAEISGKLKSSTETKNIWLVSNNVVNKLAKKVMDEGHKVAEAVMEISYKDGKTKYGKTNKDGKVIIAGKDVTDDIKKDKDVKEVTTSHTWKSGATGTEGTIFEKLAGTDNNYSYLAMAGRHPSVFEGYKLKSISTVKKGNDYHMAILLSK</sequence>
<protein>
    <submittedName>
        <fullName evidence="2">Uncharacterized protein</fullName>
    </submittedName>
</protein>
<dbReference type="GeneID" id="54302827"/>
<accession>A0A6A6B385</accession>